<dbReference type="EMBL" id="VIGD01000008">
    <property type="protein sequence ID" value="TQE90908.1"/>
    <property type="molecule type" value="Genomic_DNA"/>
</dbReference>
<keyword evidence="1" id="KW-1133">Transmembrane helix</keyword>
<name>A0A540V2G0_9BACL</name>
<dbReference type="GO" id="GO:0030288">
    <property type="term" value="C:outer membrane-bounded periplasmic space"/>
    <property type="evidence" value="ECO:0007669"/>
    <property type="project" value="TreeGrafter"/>
</dbReference>
<comment type="caution">
    <text evidence="3">The sequence shown here is derived from an EMBL/GenBank/DDBJ whole genome shotgun (WGS) entry which is preliminary data.</text>
</comment>
<evidence type="ECO:0000256" key="1">
    <source>
        <dbReference type="SAM" id="Phobius"/>
    </source>
</evidence>
<dbReference type="InterPro" id="IPR013693">
    <property type="entry name" value="SpoIID/LytB_N"/>
</dbReference>
<dbReference type="GO" id="GO:0030435">
    <property type="term" value="P:sporulation resulting in formation of a cellular spore"/>
    <property type="evidence" value="ECO:0007669"/>
    <property type="project" value="InterPro"/>
</dbReference>
<evidence type="ECO:0000313" key="3">
    <source>
        <dbReference type="EMBL" id="TQE90908.1"/>
    </source>
</evidence>
<feature type="domain" description="Sporulation stage II protein D amidase enhancer LytB N-terminal" evidence="2">
    <location>
        <begin position="62"/>
        <end position="151"/>
    </location>
</feature>
<dbReference type="InterPro" id="IPR014225">
    <property type="entry name" value="Spore_II_D_firmicutes"/>
</dbReference>
<evidence type="ECO:0000313" key="4">
    <source>
        <dbReference type="Proteomes" id="UP000315753"/>
    </source>
</evidence>
<dbReference type="PANTHER" id="PTHR30032:SF4">
    <property type="entry name" value="AMIDASE ENHANCER"/>
    <property type="match status" value="1"/>
</dbReference>
<evidence type="ECO:0000259" key="2">
    <source>
        <dbReference type="Pfam" id="PF08486"/>
    </source>
</evidence>
<dbReference type="OrthoDB" id="9794671at2"/>
<accession>A0A540V2G0</accession>
<organism evidence="3 4">
    <name type="scientific">Ureibacillus terrenus</name>
    <dbReference type="NCBI Taxonomy" id="118246"/>
    <lineage>
        <taxon>Bacteria</taxon>
        <taxon>Bacillati</taxon>
        <taxon>Bacillota</taxon>
        <taxon>Bacilli</taxon>
        <taxon>Bacillales</taxon>
        <taxon>Caryophanaceae</taxon>
        <taxon>Ureibacillus</taxon>
    </lineage>
</organism>
<dbReference type="InterPro" id="IPR051922">
    <property type="entry name" value="Bact_Sporulation_Assoc"/>
</dbReference>
<dbReference type="NCBIfam" id="TIGR02870">
    <property type="entry name" value="spore_II_D"/>
    <property type="match status" value="1"/>
</dbReference>
<dbReference type="PANTHER" id="PTHR30032">
    <property type="entry name" value="N-ACETYLMURAMOYL-L-ALANINE AMIDASE-RELATED"/>
    <property type="match status" value="1"/>
</dbReference>
<sequence length="318" mass="35913">MKRIKKDINLIAIVSITLLISGMFFLPFLFKDSAKTLKEASGPIITEDCNIFIRVNGQEDPIPLEEYVLGVVAAEMPADFHPEALKAQAIAARTYVLKATNNGQTPIEPTVVQQVFYDEDTRKANWQSTFEANEQKIREAVESTKGEVLKYNGELITAMFHSMSNGRTESSKNYSGTEIPYLQSVVSADFHAENYVMKKTLTLAEWNKLLKVNMNPDDIKKIQTKQNNTGRVDKVIIGDKQWTGREFRELLDLRSTDFTVQVKGDQIEITTEGYGHGVGMSQYGADAMAKQGRTAHEILKHYYQNVTIEKMLCQKETK</sequence>
<protein>
    <submittedName>
        <fullName evidence="3">Stage II sporulation protein D</fullName>
    </submittedName>
</protein>
<dbReference type="Pfam" id="PF08486">
    <property type="entry name" value="SpoIID"/>
    <property type="match status" value="1"/>
</dbReference>
<dbReference type="RefSeq" id="WP_141602199.1">
    <property type="nucleotide sequence ID" value="NZ_JARMSB010000008.1"/>
</dbReference>
<feature type="transmembrane region" description="Helical" evidence="1">
    <location>
        <begin position="7"/>
        <end position="30"/>
    </location>
</feature>
<dbReference type="NCBIfam" id="TIGR02669">
    <property type="entry name" value="SpoIID_LytB"/>
    <property type="match status" value="1"/>
</dbReference>
<proteinExistence type="predicted"/>
<keyword evidence="1" id="KW-0812">Transmembrane</keyword>
<gene>
    <name evidence="3" type="primary">spoIID</name>
    <name evidence="3" type="ORF">FKZ59_07835</name>
</gene>
<dbReference type="AlphaFoldDB" id="A0A540V2G0"/>
<keyword evidence="1" id="KW-0472">Membrane</keyword>
<dbReference type="Proteomes" id="UP000315753">
    <property type="component" value="Unassembled WGS sequence"/>
</dbReference>
<keyword evidence="4" id="KW-1185">Reference proteome</keyword>
<dbReference type="InterPro" id="IPR013486">
    <property type="entry name" value="SpoIID/LytB"/>
</dbReference>
<reference evidence="3 4" key="1">
    <citation type="submission" date="2019-06" db="EMBL/GenBank/DDBJ databases">
        <title>Genome sequence of Ureibacillus terrenus.</title>
        <authorList>
            <person name="Maclea K.S."/>
            <person name="Simoes M."/>
        </authorList>
    </citation>
    <scope>NUCLEOTIDE SEQUENCE [LARGE SCALE GENOMIC DNA]</scope>
    <source>
        <strain evidence="3 4">ATCC BAA-384</strain>
    </source>
</reference>